<name>A0A437QHN0_9PROT</name>
<keyword evidence="4" id="KW-1185">Reference proteome</keyword>
<dbReference type="AlphaFoldDB" id="A0A437QHN0"/>
<dbReference type="Pfam" id="PF05901">
    <property type="entry name" value="Excalibur"/>
    <property type="match status" value="1"/>
</dbReference>
<feature type="signal peptide" evidence="1">
    <location>
        <begin position="1"/>
        <end position="18"/>
    </location>
</feature>
<dbReference type="InterPro" id="IPR008613">
    <property type="entry name" value="Excalibur_Ca-bd_domain"/>
</dbReference>
<accession>A0A437QHN0</accession>
<feature type="chain" id="PRO_5019120072" evidence="1">
    <location>
        <begin position="19"/>
        <end position="74"/>
    </location>
</feature>
<sequence length="74" mass="7851">MFAAVALLCFAAAGTLHAADARGWAVSTLLRHIAAAPNCAHANAVGLAPARRNAPGYYDRHDRDNDGLACEEYR</sequence>
<evidence type="ECO:0000313" key="3">
    <source>
        <dbReference type="EMBL" id="RVU33934.1"/>
    </source>
</evidence>
<gene>
    <name evidence="3" type="ORF">EOI86_22665</name>
</gene>
<feature type="domain" description="Excalibur calcium-binding" evidence="2">
    <location>
        <begin position="35"/>
        <end position="71"/>
    </location>
</feature>
<dbReference type="SMART" id="SM00894">
    <property type="entry name" value="Excalibur"/>
    <property type="match status" value="1"/>
</dbReference>
<dbReference type="OrthoDB" id="5366081at2"/>
<reference evidence="4" key="1">
    <citation type="submission" date="2019-01" db="EMBL/GenBank/DDBJ databases">
        <title>Gri0909 isolated from a small marine red alga.</title>
        <authorList>
            <person name="Kim J."/>
            <person name="Jeong S.E."/>
            <person name="Jeon C.O."/>
        </authorList>
    </citation>
    <scope>NUCLEOTIDE SEQUENCE [LARGE SCALE GENOMIC DNA]</scope>
    <source>
        <strain evidence="4">Gri0909</strain>
    </source>
</reference>
<organism evidence="3 4">
    <name type="scientific">Hwanghaeella grinnelliae</name>
    <dbReference type="NCBI Taxonomy" id="2500179"/>
    <lineage>
        <taxon>Bacteria</taxon>
        <taxon>Pseudomonadati</taxon>
        <taxon>Pseudomonadota</taxon>
        <taxon>Alphaproteobacteria</taxon>
        <taxon>Rhodospirillales</taxon>
        <taxon>Rhodospirillaceae</taxon>
        <taxon>Hwanghaeella</taxon>
    </lineage>
</organism>
<evidence type="ECO:0000313" key="4">
    <source>
        <dbReference type="Proteomes" id="UP000287447"/>
    </source>
</evidence>
<proteinExistence type="predicted"/>
<dbReference type="Proteomes" id="UP000287447">
    <property type="component" value="Unassembled WGS sequence"/>
</dbReference>
<evidence type="ECO:0000256" key="1">
    <source>
        <dbReference type="SAM" id="SignalP"/>
    </source>
</evidence>
<comment type="caution">
    <text evidence="3">The sequence shown here is derived from an EMBL/GenBank/DDBJ whole genome shotgun (WGS) entry which is preliminary data.</text>
</comment>
<keyword evidence="1" id="KW-0732">Signal</keyword>
<protein>
    <submittedName>
        <fullName evidence="3">Excalibur calcium-binding domain-containing protein</fullName>
    </submittedName>
</protein>
<dbReference type="EMBL" id="SADE01000004">
    <property type="protein sequence ID" value="RVU33934.1"/>
    <property type="molecule type" value="Genomic_DNA"/>
</dbReference>
<evidence type="ECO:0000259" key="2">
    <source>
        <dbReference type="SMART" id="SM00894"/>
    </source>
</evidence>